<accession>F8MW07</accession>
<organism evidence="2 3">
    <name type="scientific">Neurospora tetrasperma (strain FGSC 2508 / ATCC MYA-4615 / P0657)</name>
    <dbReference type="NCBI Taxonomy" id="510951"/>
    <lineage>
        <taxon>Eukaryota</taxon>
        <taxon>Fungi</taxon>
        <taxon>Dikarya</taxon>
        <taxon>Ascomycota</taxon>
        <taxon>Pezizomycotina</taxon>
        <taxon>Sordariomycetes</taxon>
        <taxon>Sordariomycetidae</taxon>
        <taxon>Sordariales</taxon>
        <taxon>Sordariaceae</taxon>
        <taxon>Neurospora</taxon>
    </lineage>
</organism>
<evidence type="ECO:0000313" key="3">
    <source>
        <dbReference type="Proteomes" id="UP000008065"/>
    </source>
</evidence>
<dbReference type="EMBL" id="GL891307">
    <property type="protein sequence ID" value="EGO54855.1"/>
    <property type="molecule type" value="Genomic_DNA"/>
</dbReference>
<dbReference type="KEGG" id="nte:NEUTE1DRAFT113286"/>
<proteinExistence type="predicted"/>
<feature type="compositionally biased region" description="Low complexity" evidence="1">
    <location>
        <begin position="33"/>
        <end position="49"/>
    </location>
</feature>
<dbReference type="VEuPathDB" id="FungiDB:NEUTE1DRAFT_113286"/>
<evidence type="ECO:0000256" key="1">
    <source>
        <dbReference type="SAM" id="MobiDB-lite"/>
    </source>
</evidence>
<sequence>MSSNNPSHTWDKEPKVSSVTTTCTAGSSGFGTSGSFSSTSGEIGGTAPAPGTITVTTTITIAFTPANSTKPAFMSSLQLGFHSRNSVGVHVAPTPTTPVLPSKSAVATAAVVPLPSLAVPQAVPPQAVVLPRLDRAQAPSSGSTHVWETIETTTEVIETYTETEWGGKGSSGKSGKR</sequence>
<reference evidence="3" key="1">
    <citation type="journal article" date="2011" name="Genetics">
        <title>Massive changes in genome architecture accompany the transition to self-fertility in the filamentous fungus Neurospora tetrasperma.</title>
        <authorList>
            <person name="Ellison C.E."/>
            <person name="Stajich J.E."/>
            <person name="Jacobson D.J."/>
            <person name="Natvig D.O."/>
            <person name="Lapidus A."/>
            <person name="Foster B."/>
            <person name="Aerts A."/>
            <person name="Riley R."/>
            <person name="Lindquist E.A."/>
            <person name="Grigoriev I.V."/>
            <person name="Taylor J.W."/>
        </authorList>
    </citation>
    <scope>NUCLEOTIDE SEQUENCE [LARGE SCALE GENOMIC DNA]</scope>
    <source>
        <strain evidence="3">FGSC 2508 / P0657</strain>
    </source>
</reference>
<dbReference type="GeneID" id="20822664"/>
<feature type="region of interest" description="Disordered" evidence="1">
    <location>
        <begin position="1"/>
        <end position="49"/>
    </location>
</feature>
<dbReference type="RefSeq" id="XP_009854758.1">
    <property type="nucleotide sequence ID" value="XM_009856456.1"/>
</dbReference>
<gene>
    <name evidence="2" type="ORF">NEUTE1DRAFT_113286</name>
</gene>
<evidence type="ECO:0000313" key="2">
    <source>
        <dbReference type="EMBL" id="EGO54855.1"/>
    </source>
</evidence>
<dbReference type="HOGENOM" id="CLU_1518311_0_0_1"/>
<protein>
    <submittedName>
        <fullName evidence="2">Uncharacterized protein</fullName>
    </submittedName>
</protein>
<keyword evidence="3" id="KW-1185">Reference proteome</keyword>
<name>F8MW07_NEUT8</name>
<dbReference type="Proteomes" id="UP000008065">
    <property type="component" value="Unassembled WGS sequence"/>
</dbReference>
<dbReference type="AlphaFoldDB" id="F8MW07"/>